<feature type="signal peptide" evidence="3">
    <location>
        <begin position="1"/>
        <end position="23"/>
    </location>
</feature>
<evidence type="ECO:0000256" key="2">
    <source>
        <dbReference type="SAM" id="MobiDB-lite"/>
    </source>
</evidence>
<dbReference type="GO" id="GO:0042254">
    <property type="term" value="P:ribosome biogenesis"/>
    <property type="evidence" value="ECO:0007669"/>
    <property type="project" value="TreeGrafter"/>
</dbReference>
<dbReference type="OrthoDB" id="2115716at2759"/>
<feature type="compositionally biased region" description="Low complexity" evidence="2">
    <location>
        <begin position="519"/>
        <end position="539"/>
    </location>
</feature>
<dbReference type="GO" id="GO:0003723">
    <property type="term" value="F:RNA binding"/>
    <property type="evidence" value="ECO:0007669"/>
    <property type="project" value="TreeGrafter"/>
</dbReference>
<dbReference type="EMBL" id="KV700138">
    <property type="protein sequence ID" value="OCF31018.1"/>
    <property type="molecule type" value="Genomic_DNA"/>
</dbReference>
<keyword evidence="1" id="KW-0067">ATP-binding</keyword>
<dbReference type="InterPro" id="IPR003960">
    <property type="entry name" value="ATPase_AAA_CS"/>
</dbReference>
<keyword evidence="1" id="KW-0547">Nucleotide-binding</keyword>
<sequence>MRPMIFNLAVLAGLSVQASFIWGDTASASASASDNDGDSGQISWVGATNTDNDGTSRPVNADGRVKHGHNDGHRNKGAAFDTFVKHFSASRPGTDTYLQTAITSLYPKSHVLVTQDYYFDIFRYAAAAGSSTPTGESTLMSAPVIIREDENIQSIKREIYLKPLRRRDGAGVEVETVVFGGWDVAWKEHEFKVIVATWAESFRQVTQWHIIADDTPRDIQAARSFIRACSEFGATYKDVVWVFEQGYWRADRGLWESVQKASWDDVVLDERFKKALQSDYRSFYRSEKTYKDLGVPWKRGLILLGPPGNGKTISLKALMKEVAVPTLYVKSFHCIKEVFDRARAEAPCVLILEDLDSLITDINRSFFLNQVDGLEDNDGLLIIGTTNHVERLDPALSSRPSRFDRKYTFPNPSRSQRRDYAIWWQDKLSTNDEIDFPDKLLDEFADRTGNFSFAYMKEAFISTLLTIASDKIEHGKDLSSINENAVDAIAMSEGNNIVKPDFQKILLEQVENLRKELESNPSLASSNGGPGSSSSSSSSDNGMIGAGGFVYSGGGGRGYGDFMAYRQMEEQERGQGSAIFQIPWIN</sequence>
<feature type="compositionally biased region" description="Basic and acidic residues" evidence="2">
    <location>
        <begin position="63"/>
        <end position="72"/>
    </location>
</feature>
<dbReference type="InterPro" id="IPR003593">
    <property type="entry name" value="AAA+_ATPase"/>
</dbReference>
<evidence type="ECO:0000259" key="4">
    <source>
        <dbReference type="SMART" id="SM00382"/>
    </source>
</evidence>
<organism evidence="5 6">
    <name type="scientific">Kwoniella heveanensis BCC8398</name>
    <dbReference type="NCBI Taxonomy" id="1296120"/>
    <lineage>
        <taxon>Eukaryota</taxon>
        <taxon>Fungi</taxon>
        <taxon>Dikarya</taxon>
        <taxon>Basidiomycota</taxon>
        <taxon>Agaricomycotina</taxon>
        <taxon>Tremellomycetes</taxon>
        <taxon>Tremellales</taxon>
        <taxon>Cryptococcaceae</taxon>
        <taxon>Kwoniella</taxon>
    </lineage>
</organism>
<comment type="similarity">
    <text evidence="1">Belongs to the AAA ATPase family.</text>
</comment>
<dbReference type="CDD" id="cd19481">
    <property type="entry name" value="RecA-like_protease"/>
    <property type="match status" value="1"/>
</dbReference>
<reference evidence="5 6" key="1">
    <citation type="submission" date="2013-07" db="EMBL/GenBank/DDBJ databases">
        <title>The Genome Sequence of Cryptococcus heveanensis BCC8398.</title>
        <authorList>
            <consortium name="The Broad Institute Genome Sequencing Platform"/>
            <person name="Cuomo C."/>
            <person name="Litvintseva A."/>
            <person name="Chen Y."/>
            <person name="Heitman J."/>
            <person name="Sun S."/>
            <person name="Springer D."/>
            <person name="Dromer F."/>
            <person name="Young S.K."/>
            <person name="Zeng Q."/>
            <person name="Gargeya S."/>
            <person name="Fitzgerald M."/>
            <person name="Abouelleil A."/>
            <person name="Alvarado L."/>
            <person name="Berlin A.M."/>
            <person name="Chapman S.B."/>
            <person name="Dewar J."/>
            <person name="Goldberg J."/>
            <person name="Griggs A."/>
            <person name="Gujja S."/>
            <person name="Hansen M."/>
            <person name="Howarth C."/>
            <person name="Imamovic A."/>
            <person name="Larimer J."/>
            <person name="McCowan C."/>
            <person name="Murphy C."/>
            <person name="Pearson M."/>
            <person name="Priest M."/>
            <person name="Roberts A."/>
            <person name="Saif S."/>
            <person name="Shea T."/>
            <person name="Sykes S."/>
            <person name="Wortman J."/>
            <person name="Nusbaum C."/>
            <person name="Birren B."/>
        </authorList>
    </citation>
    <scope>NUCLEOTIDE SEQUENCE [LARGE SCALE GENOMIC DNA]</scope>
    <source>
        <strain evidence="5 6">BCC8398</strain>
    </source>
</reference>
<proteinExistence type="inferred from homology"/>
<dbReference type="InterPro" id="IPR050168">
    <property type="entry name" value="AAA_ATPase_domain"/>
</dbReference>
<protein>
    <recommendedName>
        <fullName evidence="4">AAA+ ATPase domain-containing protein</fullName>
    </recommendedName>
</protein>
<keyword evidence="3" id="KW-0732">Signal</keyword>
<accession>A0A1B9GJ47</accession>
<feature type="domain" description="AAA+ ATPase" evidence="4">
    <location>
        <begin position="297"/>
        <end position="413"/>
    </location>
</feature>
<evidence type="ECO:0000313" key="6">
    <source>
        <dbReference type="Proteomes" id="UP000092666"/>
    </source>
</evidence>
<dbReference type="PROSITE" id="PS00674">
    <property type="entry name" value="AAA"/>
    <property type="match status" value="1"/>
</dbReference>
<dbReference type="GO" id="GO:0016887">
    <property type="term" value="F:ATP hydrolysis activity"/>
    <property type="evidence" value="ECO:0007669"/>
    <property type="project" value="InterPro"/>
</dbReference>
<name>A0A1B9GJ47_9TREE</name>
<dbReference type="Proteomes" id="UP000092666">
    <property type="component" value="Unassembled WGS sequence"/>
</dbReference>
<evidence type="ECO:0000313" key="5">
    <source>
        <dbReference type="EMBL" id="OCF31018.1"/>
    </source>
</evidence>
<dbReference type="InterPro" id="IPR003959">
    <property type="entry name" value="ATPase_AAA_core"/>
</dbReference>
<evidence type="ECO:0000256" key="3">
    <source>
        <dbReference type="SAM" id="SignalP"/>
    </source>
</evidence>
<dbReference type="PANTHER" id="PTHR23077">
    <property type="entry name" value="AAA-FAMILY ATPASE"/>
    <property type="match status" value="1"/>
</dbReference>
<dbReference type="GO" id="GO:1990275">
    <property type="term" value="F:preribosome binding"/>
    <property type="evidence" value="ECO:0007669"/>
    <property type="project" value="TreeGrafter"/>
</dbReference>
<feature type="compositionally biased region" description="Polar residues" evidence="2">
    <location>
        <begin position="46"/>
        <end position="58"/>
    </location>
</feature>
<feature type="region of interest" description="Disordered" evidence="2">
    <location>
        <begin position="517"/>
        <end position="540"/>
    </location>
</feature>
<dbReference type="STRING" id="1296120.A0A1B9GJ47"/>
<keyword evidence="6" id="KW-1185">Reference proteome</keyword>
<dbReference type="AlphaFoldDB" id="A0A1B9GJ47"/>
<dbReference type="SUPFAM" id="SSF52540">
    <property type="entry name" value="P-loop containing nucleoside triphosphate hydrolases"/>
    <property type="match status" value="1"/>
</dbReference>
<feature type="region of interest" description="Disordered" evidence="2">
    <location>
        <begin position="29"/>
        <end position="72"/>
    </location>
</feature>
<dbReference type="Gene3D" id="3.40.50.300">
    <property type="entry name" value="P-loop containing nucleotide triphosphate hydrolases"/>
    <property type="match status" value="1"/>
</dbReference>
<evidence type="ECO:0000256" key="1">
    <source>
        <dbReference type="RuleBase" id="RU003651"/>
    </source>
</evidence>
<dbReference type="GO" id="GO:0005524">
    <property type="term" value="F:ATP binding"/>
    <property type="evidence" value="ECO:0007669"/>
    <property type="project" value="UniProtKB-KW"/>
</dbReference>
<feature type="chain" id="PRO_5008627153" description="AAA+ ATPase domain-containing protein" evidence="3">
    <location>
        <begin position="24"/>
        <end position="586"/>
    </location>
</feature>
<reference evidence="6" key="2">
    <citation type="submission" date="2013-12" db="EMBL/GenBank/DDBJ databases">
        <title>Evolution of pathogenesis and genome organization in the Tremellales.</title>
        <authorList>
            <person name="Cuomo C."/>
            <person name="Litvintseva A."/>
            <person name="Heitman J."/>
            <person name="Chen Y."/>
            <person name="Sun S."/>
            <person name="Springer D."/>
            <person name="Dromer F."/>
            <person name="Young S."/>
            <person name="Zeng Q."/>
            <person name="Chapman S."/>
            <person name="Gujja S."/>
            <person name="Saif S."/>
            <person name="Birren B."/>
        </authorList>
    </citation>
    <scope>NUCLEOTIDE SEQUENCE [LARGE SCALE GENOMIC DNA]</scope>
    <source>
        <strain evidence="6">BCC8398</strain>
    </source>
</reference>
<feature type="compositionally biased region" description="Low complexity" evidence="2">
    <location>
        <begin position="29"/>
        <end position="40"/>
    </location>
</feature>
<dbReference type="InterPro" id="IPR027417">
    <property type="entry name" value="P-loop_NTPase"/>
</dbReference>
<gene>
    <name evidence="5" type="ORF">I316_07289</name>
</gene>
<dbReference type="GO" id="GO:0005634">
    <property type="term" value="C:nucleus"/>
    <property type="evidence" value="ECO:0007669"/>
    <property type="project" value="TreeGrafter"/>
</dbReference>
<dbReference type="SMART" id="SM00382">
    <property type="entry name" value="AAA"/>
    <property type="match status" value="1"/>
</dbReference>
<dbReference type="PANTHER" id="PTHR23077:SF132">
    <property type="entry name" value="ATP-DEPENDENT ZN PROTEASE"/>
    <property type="match status" value="1"/>
</dbReference>
<dbReference type="Pfam" id="PF00004">
    <property type="entry name" value="AAA"/>
    <property type="match status" value="1"/>
</dbReference>